<dbReference type="InterPro" id="IPR004680">
    <property type="entry name" value="Cit_transptr-like_dom"/>
</dbReference>
<keyword evidence="4" id="KW-1003">Cell membrane</keyword>
<feature type="transmembrane region" description="Helical" evidence="8">
    <location>
        <begin position="99"/>
        <end position="129"/>
    </location>
</feature>
<evidence type="ECO:0000256" key="8">
    <source>
        <dbReference type="SAM" id="Phobius"/>
    </source>
</evidence>
<reference evidence="10 11" key="1">
    <citation type="submission" date="2018-01" db="EMBL/GenBank/DDBJ databases">
        <title>G. obscuriglobus.</title>
        <authorList>
            <person name="Franke J."/>
            <person name="Blomberg W."/>
            <person name="Selmecki A."/>
        </authorList>
    </citation>
    <scope>NUCLEOTIDE SEQUENCE [LARGE SCALE GENOMIC DNA]</scope>
    <source>
        <strain evidence="10 11">DSM 5831</strain>
    </source>
</reference>
<dbReference type="Pfam" id="PF03600">
    <property type="entry name" value="CitMHS"/>
    <property type="match status" value="1"/>
</dbReference>
<accession>A0A2Z3H2L4</accession>
<evidence type="ECO:0000256" key="1">
    <source>
        <dbReference type="ARBA" id="ARBA00004651"/>
    </source>
</evidence>
<evidence type="ECO:0000256" key="6">
    <source>
        <dbReference type="ARBA" id="ARBA00022989"/>
    </source>
</evidence>
<protein>
    <submittedName>
        <fullName evidence="10">Anion transporter</fullName>
    </submittedName>
</protein>
<feature type="transmembrane region" description="Helical" evidence="8">
    <location>
        <begin position="182"/>
        <end position="201"/>
    </location>
</feature>
<proteinExistence type="inferred from homology"/>
<keyword evidence="11" id="KW-1185">Reference proteome</keyword>
<dbReference type="EMBL" id="CP025958">
    <property type="protein sequence ID" value="AWM40263.1"/>
    <property type="molecule type" value="Genomic_DNA"/>
</dbReference>
<feature type="transmembrane region" description="Helical" evidence="8">
    <location>
        <begin position="399"/>
        <end position="417"/>
    </location>
</feature>
<evidence type="ECO:0000313" key="11">
    <source>
        <dbReference type="Proteomes" id="UP000245802"/>
    </source>
</evidence>
<dbReference type="PRINTS" id="PR00758">
    <property type="entry name" value="ARSENICPUMP"/>
</dbReference>
<dbReference type="RefSeq" id="WP_010034329.1">
    <property type="nucleotide sequence ID" value="NZ_CP025958.1"/>
</dbReference>
<evidence type="ECO:0000256" key="2">
    <source>
        <dbReference type="ARBA" id="ARBA00009843"/>
    </source>
</evidence>
<feature type="transmembrane region" description="Helical" evidence="8">
    <location>
        <begin position="35"/>
        <end position="52"/>
    </location>
</feature>
<comment type="similarity">
    <text evidence="2">Belongs to the CitM (TC 2.A.11) transporter family.</text>
</comment>
<keyword evidence="7 8" id="KW-0472">Membrane</keyword>
<feature type="transmembrane region" description="Helical" evidence="8">
    <location>
        <begin position="58"/>
        <end position="78"/>
    </location>
</feature>
<dbReference type="Proteomes" id="UP000245802">
    <property type="component" value="Chromosome"/>
</dbReference>
<dbReference type="GO" id="GO:0015105">
    <property type="term" value="F:arsenite transmembrane transporter activity"/>
    <property type="evidence" value="ECO:0007669"/>
    <property type="project" value="InterPro"/>
</dbReference>
<evidence type="ECO:0000256" key="7">
    <source>
        <dbReference type="ARBA" id="ARBA00023136"/>
    </source>
</evidence>
<keyword evidence="6 8" id="KW-1133">Transmembrane helix</keyword>
<evidence type="ECO:0000256" key="3">
    <source>
        <dbReference type="ARBA" id="ARBA00022448"/>
    </source>
</evidence>
<feature type="transmembrane region" description="Helical" evidence="8">
    <location>
        <begin position="238"/>
        <end position="267"/>
    </location>
</feature>
<keyword evidence="3" id="KW-0813">Transport</keyword>
<dbReference type="OrthoDB" id="9765532at2"/>
<dbReference type="CDD" id="cd01117">
    <property type="entry name" value="YbiR_permease"/>
    <property type="match status" value="1"/>
</dbReference>
<dbReference type="PANTHER" id="PTHR43302">
    <property type="entry name" value="TRANSPORTER ARSB-RELATED"/>
    <property type="match status" value="1"/>
</dbReference>
<feature type="transmembrane region" description="Helical" evidence="8">
    <location>
        <begin position="317"/>
        <end position="344"/>
    </location>
</feature>
<sequence>MSGSAALWLTLLWFGLTYLGLALGRVPWLRTDRTGVALVGAAGVLACGLLSFDEAVKAVDFATIALLLGMMVVVAFLRRAGFFARLSGFALGRVRSPKGLLAVTMILSGTLSAVLVNDVVCLALTPLVVHLTRRLGLDPRPHLVGLAVASNLGSAATLTGNPQNMIIGGLSGISYLRFAAKLAPAALIGLLIGYVVVLAAYRTALRAKDAGGRAPEPTGKPDRVPAGRRHTALLVKGIVVTGAAVALFFAGHTMAVVALGAAAVLLLDRVNPAKVYGHIDWGLLLMFAGLFVVVRAFEVHVLSVSGVDGWAARADPVWALSGLSAVLSNVVSNVPAVLLFKPVVAAMPEAARETAWLALALSSTFAGNLTVLGSVANLIVVEQARKEGVTIGFWDYCRVGVPVTLLTLVVGAAWLAVARY</sequence>
<dbReference type="PANTHER" id="PTHR43302:SF5">
    <property type="entry name" value="TRANSPORTER ARSB-RELATED"/>
    <property type="match status" value="1"/>
</dbReference>
<evidence type="ECO:0000256" key="4">
    <source>
        <dbReference type="ARBA" id="ARBA00022475"/>
    </source>
</evidence>
<organism evidence="10 11">
    <name type="scientific">Gemmata obscuriglobus</name>
    <dbReference type="NCBI Taxonomy" id="114"/>
    <lineage>
        <taxon>Bacteria</taxon>
        <taxon>Pseudomonadati</taxon>
        <taxon>Planctomycetota</taxon>
        <taxon>Planctomycetia</taxon>
        <taxon>Gemmatales</taxon>
        <taxon>Gemmataceae</taxon>
        <taxon>Gemmata</taxon>
    </lineage>
</organism>
<dbReference type="AlphaFoldDB" id="A0A2Z3H2L4"/>
<evidence type="ECO:0000313" key="10">
    <source>
        <dbReference type="EMBL" id="AWM40263.1"/>
    </source>
</evidence>
<dbReference type="KEGG" id="gog:C1280_26845"/>
<feature type="transmembrane region" description="Helical" evidence="8">
    <location>
        <begin position="279"/>
        <end position="297"/>
    </location>
</feature>
<evidence type="ECO:0000256" key="5">
    <source>
        <dbReference type="ARBA" id="ARBA00022692"/>
    </source>
</evidence>
<dbReference type="GO" id="GO:0005886">
    <property type="term" value="C:plasma membrane"/>
    <property type="evidence" value="ECO:0007669"/>
    <property type="project" value="UniProtKB-SubCell"/>
</dbReference>
<name>A0A2Z3H2L4_9BACT</name>
<feature type="domain" description="Citrate transporter-like" evidence="9">
    <location>
        <begin position="31"/>
        <end position="364"/>
    </location>
</feature>
<keyword evidence="5 8" id="KW-0812">Transmembrane</keyword>
<feature type="transmembrane region" description="Helical" evidence="8">
    <location>
        <begin position="356"/>
        <end position="379"/>
    </location>
</feature>
<comment type="subcellular location">
    <subcellularLocation>
        <location evidence="1">Cell membrane</location>
        <topology evidence="1">Multi-pass membrane protein</topology>
    </subcellularLocation>
</comment>
<evidence type="ECO:0000259" key="9">
    <source>
        <dbReference type="Pfam" id="PF03600"/>
    </source>
</evidence>
<feature type="transmembrane region" description="Helical" evidence="8">
    <location>
        <begin position="6"/>
        <end position="23"/>
    </location>
</feature>
<gene>
    <name evidence="10" type="ORF">C1280_26845</name>
</gene>
<dbReference type="InterPro" id="IPR000802">
    <property type="entry name" value="Arsenical_pump_ArsB"/>
</dbReference>